<evidence type="ECO:0000256" key="3">
    <source>
        <dbReference type="ARBA" id="ARBA00022884"/>
    </source>
</evidence>
<dbReference type="Gene3D" id="3.30.420.100">
    <property type="match status" value="1"/>
</dbReference>
<comment type="function">
    <text evidence="7">This is one of the proteins that bind and probably mediate the attachment of the 5S RNA into the large ribosomal subunit, where it forms part of the central protuberance.</text>
</comment>
<evidence type="ECO:0000256" key="5">
    <source>
        <dbReference type="ARBA" id="ARBA00023274"/>
    </source>
</evidence>
<evidence type="ECO:0000256" key="2">
    <source>
        <dbReference type="ARBA" id="ARBA00022730"/>
    </source>
</evidence>
<dbReference type="PANTHER" id="PTHR12899">
    <property type="entry name" value="39S RIBOSOMAL PROTEIN L18, MITOCHONDRIAL"/>
    <property type="match status" value="1"/>
</dbReference>
<organism evidence="8 9">
    <name type="scientific">candidate division KSB3 bacterium</name>
    <dbReference type="NCBI Taxonomy" id="2044937"/>
    <lineage>
        <taxon>Bacteria</taxon>
        <taxon>candidate division KSB3</taxon>
    </lineage>
</organism>
<dbReference type="InterPro" id="IPR057268">
    <property type="entry name" value="Ribosomal_L18"/>
</dbReference>
<keyword evidence="4 7" id="KW-0689">Ribosomal protein</keyword>
<keyword evidence="2 7" id="KW-0699">rRNA-binding</keyword>
<dbReference type="Pfam" id="PF00861">
    <property type="entry name" value="Ribosomal_L18p"/>
    <property type="match status" value="1"/>
</dbReference>
<dbReference type="InterPro" id="IPR005484">
    <property type="entry name" value="Ribosomal_uL18_bac/plant/anim"/>
</dbReference>
<evidence type="ECO:0000313" key="9">
    <source>
        <dbReference type="Proteomes" id="UP000229740"/>
    </source>
</evidence>
<sequence length="122" mass="13790">MERKKRANNARIKRHKRLRRKIAGSADRPRLCVFRSLKHIYAQLIDDENGRTLVGVSSLSPELKETVTYGGNIQAAQEVGKLIAKKALDQDITQIVFDRGGYQYHGRVAALAKEVRESGIKF</sequence>
<dbReference type="EMBL" id="PDPS01000040">
    <property type="protein sequence ID" value="PID55949.1"/>
    <property type="molecule type" value="Genomic_DNA"/>
</dbReference>
<keyword evidence="3 7" id="KW-0694">RNA-binding</keyword>
<dbReference type="Proteomes" id="UP000229740">
    <property type="component" value="Unassembled WGS sequence"/>
</dbReference>
<dbReference type="FunFam" id="3.30.420.100:FF:000001">
    <property type="entry name" value="50S ribosomal protein L18"/>
    <property type="match status" value="1"/>
</dbReference>
<dbReference type="GO" id="GO:0008097">
    <property type="term" value="F:5S rRNA binding"/>
    <property type="evidence" value="ECO:0007669"/>
    <property type="project" value="TreeGrafter"/>
</dbReference>
<accession>A0A2G6E1I4</accession>
<evidence type="ECO:0000256" key="7">
    <source>
        <dbReference type="HAMAP-Rule" id="MF_01337"/>
    </source>
</evidence>
<name>A0A2G6E1I4_9BACT</name>
<dbReference type="GO" id="GO:0003735">
    <property type="term" value="F:structural constituent of ribosome"/>
    <property type="evidence" value="ECO:0007669"/>
    <property type="project" value="InterPro"/>
</dbReference>
<dbReference type="PANTHER" id="PTHR12899:SF3">
    <property type="entry name" value="LARGE RIBOSOMAL SUBUNIT PROTEIN UL18M"/>
    <property type="match status" value="1"/>
</dbReference>
<comment type="subunit">
    <text evidence="7">Part of the 50S ribosomal subunit; part of the 5S rRNA/L5/L18/L25 subcomplex. Contacts the 5S and 23S rRNAs.</text>
</comment>
<protein>
    <recommendedName>
        <fullName evidence="6 7">Large ribosomal subunit protein uL18</fullName>
    </recommendedName>
</protein>
<dbReference type="InterPro" id="IPR004389">
    <property type="entry name" value="Ribosomal_uL18_bac-type"/>
</dbReference>
<reference evidence="8 9" key="1">
    <citation type="submission" date="2017-10" db="EMBL/GenBank/DDBJ databases">
        <title>Novel microbial diversity and functional potential in the marine mammal oral microbiome.</title>
        <authorList>
            <person name="Dudek N.K."/>
            <person name="Sun C.L."/>
            <person name="Burstein D."/>
            <person name="Kantor R.S."/>
            <person name="Aliaga Goltsman D.S."/>
            <person name="Bik E.M."/>
            <person name="Thomas B.C."/>
            <person name="Banfield J.F."/>
            <person name="Relman D.A."/>
        </authorList>
    </citation>
    <scope>NUCLEOTIDE SEQUENCE [LARGE SCALE GENOMIC DNA]</scope>
    <source>
        <strain evidence="8">DOLZORAL124_49_17</strain>
    </source>
</reference>
<dbReference type="AlphaFoldDB" id="A0A2G6E1I4"/>
<gene>
    <name evidence="7" type="primary">rplR</name>
    <name evidence="8" type="ORF">CSB45_13415</name>
</gene>
<evidence type="ECO:0000256" key="6">
    <source>
        <dbReference type="ARBA" id="ARBA00035197"/>
    </source>
</evidence>
<dbReference type="GO" id="GO:0006412">
    <property type="term" value="P:translation"/>
    <property type="evidence" value="ECO:0007669"/>
    <property type="project" value="UniProtKB-UniRule"/>
</dbReference>
<comment type="caution">
    <text evidence="8">The sequence shown here is derived from an EMBL/GenBank/DDBJ whole genome shotgun (WGS) entry which is preliminary data.</text>
</comment>
<dbReference type="HAMAP" id="MF_01337_B">
    <property type="entry name" value="Ribosomal_uL18_B"/>
    <property type="match status" value="1"/>
</dbReference>
<evidence type="ECO:0000313" key="8">
    <source>
        <dbReference type="EMBL" id="PID55949.1"/>
    </source>
</evidence>
<proteinExistence type="inferred from homology"/>
<evidence type="ECO:0000256" key="1">
    <source>
        <dbReference type="ARBA" id="ARBA00007116"/>
    </source>
</evidence>
<dbReference type="SUPFAM" id="SSF53137">
    <property type="entry name" value="Translational machinery components"/>
    <property type="match status" value="1"/>
</dbReference>
<dbReference type="CDD" id="cd00432">
    <property type="entry name" value="Ribosomal_L18_L5e"/>
    <property type="match status" value="1"/>
</dbReference>
<comment type="similarity">
    <text evidence="1 7">Belongs to the universal ribosomal protein uL18 family.</text>
</comment>
<keyword evidence="5 7" id="KW-0687">Ribonucleoprotein</keyword>
<evidence type="ECO:0000256" key="4">
    <source>
        <dbReference type="ARBA" id="ARBA00022980"/>
    </source>
</evidence>
<dbReference type="NCBIfam" id="TIGR00060">
    <property type="entry name" value="L18_bact"/>
    <property type="match status" value="1"/>
</dbReference>
<dbReference type="GO" id="GO:0022625">
    <property type="term" value="C:cytosolic large ribosomal subunit"/>
    <property type="evidence" value="ECO:0007669"/>
    <property type="project" value="TreeGrafter"/>
</dbReference>